<dbReference type="Proteomes" id="UP000245252">
    <property type="component" value="Unassembled WGS sequence"/>
</dbReference>
<dbReference type="SUPFAM" id="SSF102198">
    <property type="entry name" value="Putative cyclase"/>
    <property type="match status" value="1"/>
</dbReference>
<dbReference type="GO" id="GO:0004061">
    <property type="term" value="F:arylformamidase activity"/>
    <property type="evidence" value="ECO:0007669"/>
    <property type="project" value="InterPro"/>
</dbReference>
<gene>
    <name evidence="1" type="ORF">DEM27_14395</name>
</gene>
<dbReference type="AlphaFoldDB" id="A0A2U2DRB0"/>
<dbReference type="PANTHER" id="PTHR34861:SF10">
    <property type="entry name" value="CYCLASE"/>
    <property type="match status" value="1"/>
</dbReference>
<dbReference type="Pfam" id="PF04199">
    <property type="entry name" value="Cyclase"/>
    <property type="match status" value="1"/>
</dbReference>
<evidence type="ECO:0000313" key="1">
    <source>
        <dbReference type="EMBL" id="PWE55853.1"/>
    </source>
</evidence>
<organism evidence="1 2">
    <name type="scientific">Metarhizobium album</name>
    <dbReference type="NCBI Taxonomy" id="2182425"/>
    <lineage>
        <taxon>Bacteria</taxon>
        <taxon>Pseudomonadati</taxon>
        <taxon>Pseudomonadota</taxon>
        <taxon>Alphaproteobacteria</taxon>
        <taxon>Hyphomicrobiales</taxon>
        <taxon>Rhizobiaceae</taxon>
        <taxon>Metarhizobium</taxon>
    </lineage>
</organism>
<name>A0A2U2DRB0_9HYPH</name>
<protein>
    <submittedName>
        <fullName evidence="1">Cyclase</fullName>
    </submittedName>
</protein>
<sequence length="332" mass="36023">MSCAAESLRFRRSLQRERDRMSDADNPALGQAWFPSRWGAEDEIGAGNLLGPHTVLEAARLIRSGETVSLGFPYRVGMPLSPGRTFGLKMPGGPTGGPEGAVSRTVWNDDFVCTEIGQIGTHMDALGHLGHQVTYPCGHCDTLVYNGNKLSEIWSPYGLKKLGIEKAPIFFTRGVLLDVQALFGEPLANGVEITPEHLLQCIDRQGLDHNDWLRPGDVVLIRTGHGSRFFSEAANWYDGEPGLGLAAAEFLSALQPVVVGADNFAIDVVPPVDPDMVLPCHQHLIMRHGIYLHEGMNLDALAETGRSEFVYAFAPLRIEGATGSPGMPFAIL</sequence>
<dbReference type="Gene3D" id="3.50.30.50">
    <property type="entry name" value="Putative cyclase"/>
    <property type="match status" value="1"/>
</dbReference>
<dbReference type="PANTHER" id="PTHR34861">
    <property type="match status" value="1"/>
</dbReference>
<reference evidence="1 2" key="1">
    <citation type="submission" date="2018-05" db="EMBL/GenBank/DDBJ databases">
        <title>The draft genome of strain NS-104.</title>
        <authorList>
            <person name="Hang P."/>
            <person name="Jiang J."/>
        </authorList>
    </citation>
    <scope>NUCLEOTIDE SEQUENCE [LARGE SCALE GENOMIC DNA]</scope>
    <source>
        <strain evidence="1 2">NS-104</strain>
    </source>
</reference>
<dbReference type="OrthoDB" id="9777007at2"/>
<evidence type="ECO:0000313" key="2">
    <source>
        <dbReference type="Proteomes" id="UP000245252"/>
    </source>
</evidence>
<dbReference type="GO" id="GO:0019441">
    <property type="term" value="P:L-tryptophan catabolic process to kynurenine"/>
    <property type="evidence" value="ECO:0007669"/>
    <property type="project" value="InterPro"/>
</dbReference>
<dbReference type="EMBL" id="QFBC01000005">
    <property type="protein sequence ID" value="PWE55853.1"/>
    <property type="molecule type" value="Genomic_DNA"/>
</dbReference>
<accession>A0A2U2DRB0</accession>
<dbReference type="InterPro" id="IPR007325">
    <property type="entry name" value="KFase/CYL"/>
</dbReference>
<dbReference type="InterPro" id="IPR037175">
    <property type="entry name" value="KFase_sf"/>
</dbReference>
<keyword evidence="2" id="KW-1185">Reference proteome</keyword>
<proteinExistence type="predicted"/>
<comment type="caution">
    <text evidence="1">The sequence shown here is derived from an EMBL/GenBank/DDBJ whole genome shotgun (WGS) entry which is preliminary data.</text>
</comment>